<evidence type="ECO:0000313" key="1">
    <source>
        <dbReference type="EMBL" id="GAA3604208.1"/>
    </source>
</evidence>
<evidence type="ECO:0000313" key="2">
    <source>
        <dbReference type="Proteomes" id="UP001501490"/>
    </source>
</evidence>
<comment type="caution">
    <text evidence="1">The sequence shown here is derived from an EMBL/GenBank/DDBJ whole genome shotgun (WGS) entry which is preliminary data.</text>
</comment>
<sequence length="253" mass="27588">MVLVHAGEVLGRLPPVALEMPWWPEAHDLFAAIRGRDGVEITVLRLLEARSDRAFGGEVTYLAETDRPPSARLFDWEGGDPLADHPLRQVWARPGGPEQLLSWAADRLATKGLNRTGSAEQMRSWNLSALWRIPTDTGPVWLKAVPGFFAHEGAVIDWIGVPAAPRLVDFAPGRTLIANIDGDPNHEVRDPAALRPMVALLTTVQQRSIGRLDQLSAIGVPIASYRSWCPGSPAWSSSGAPSSTCRSVGRWKC</sequence>
<dbReference type="Proteomes" id="UP001501490">
    <property type="component" value="Unassembled WGS sequence"/>
</dbReference>
<accession>A0ABP6ZE49</accession>
<keyword evidence="2" id="KW-1185">Reference proteome</keyword>
<gene>
    <name evidence="1" type="ORF">GCM10022236_02470</name>
</gene>
<proteinExistence type="predicted"/>
<protein>
    <submittedName>
        <fullName evidence="1">Uncharacterized protein</fullName>
    </submittedName>
</protein>
<reference evidence="2" key="1">
    <citation type="journal article" date="2019" name="Int. J. Syst. Evol. Microbiol.">
        <title>The Global Catalogue of Microorganisms (GCM) 10K type strain sequencing project: providing services to taxonomists for standard genome sequencing and annotation.</title>
        <authorList>
            <consortium name="The Broad Institute Genomics Platform"/>
            <consortium name="The Broad Institute Genome Sequencing Center for Infectious Disease"/>
            <person name="Wu L."/>
            <person name="Ma J."/>
        </authorList>
    </citation>
    <scope>NUCLEOTIDE SEQUENCE [LARGE SCALE GENOMIC DNA]</scope>
    <source>
        <strain evidence="2">JCM 16929</strain>
    </source>
</reference>
<organism evidence="1 2">
    <name type="scientific">Microlunatus ginsengisoli</name>
    <dbReference type="NCBI Taxonomy" id="363863"/>
    <lineage>
        <taxon>Bacteria</taxon>
        <taxon>Bacillati</taxon>
        <taxon>Actinomycetota</taxon>
        <taxon>Actinomycetes</taxon>
        <taxon>Propionibacteriales</taxon>
        <taxon>Propionibacteriaceae</taxon>
        <taxon>Microlunatus</taxon>
    </lineage>
</organism>
<name>A0ABP6ZE49_9ACTN</name>
<dbReference type="EMBL" id="BAABAB010000002">
    <property type="protein sequence ID" value="GAA3604208.1"/>
    <property type="molecule type" value="Genomic_DNA"/>
</dbReference>